<protein>
    <submittedName>
        <fullName evidence="2">Uncharacterized protein</fullName>
    </submittedName>
</protein>
<evidence type="ECO:0000313" key="2">
    <source>
        <dbReference type="EMBL" id="KAH8696245.1"/>
    </source>
</evidence>
<dbReference type="GeneID" id="70249360"/>
<dbReference type="Proteomes" id="UP001201262">
    <property type="component" value="Unassembled WGS sequence"/>
</dbReference>
<comment type="caution">
    <text evidence="2">The sequence shown here is derived from an EMBL/GenBank/DDBJ whole genome shotgun (WGS) entry which is preliminary data.</text>
</comment>
<name>A0AAD4PV79_9EURO</name>
<dbReference type="RefSeq" id="XP_046071183.1">
    <property type="nucleotide sequence ID" value="XM_046219073.1"/>
</dbReference>
<reference evidence="2" key="1">
    <citation type="submission" date="2021-12" db="EMBL/GenBank/DDBJ databases">
        <title>Convergent genome expansion in fungi linked to evolution of root-endophyte symbiosis.</title>
        <authorList>
            <consortium name="DOE Joint Genome Institute"/>
            <person name="Ke Y.-H."/>
            <person name="Bonito G."/>
            <person name="Liao H.-L."/>
            <person name="Looney B."/>
            <person name="Rojas-Flechas A."/>
            <person name="Nash J."/>
            <person name="Hameed K."/>
            <person name="Schadt C."/>
            <person name="Martin F."/>
            <person name="Crous P.W."/>
            <person name="Miettinen O."/>
            <person name="Magnuson J.K."/>
            <person name="Labbe J."/>
            <person name="Jacobson D."/>
            <person name="Doktycz M.J."/>
            <person name="Veneault-Fourrey C."/>
            <person name="Kuo A."/>
            <person name="Mondo S."/>
            <person name="Calhoun S."/>
            <person name="Riley R."/>
            <person name="Ohm R."/>
            <person name="LaButti K."/>
            <person name="Andreopoulos B."/>
            <person name="Pangilinan J."/>
            <person name="Nolan M."/>
            <person name="Tritt A."/>
            <person name="Clum A."/>
            <person name="Lipzen A."/>
            <person name="Daum C."/>
            <person name="Barry K."/>
            <person name="Grigoriev I.V."/>
            <person name="Vilgalys R."/>
        </authorList>
    </citation>
    <scope>NUCLEOTIDE SEQUENCE</scope>
    <source>
        <strain evidence="2">PMI_201</strain>
    </source>
</reference>
<evidence type="ECO:0000313" key="3">
    <source>
        <dbReference type="Proteomes" id="UP001201262"/>
    </source>
</evidence>
<organism evidence="2 3">
    <name type="scientific">Talaromyces proteolyticus</name>
    <dbReference type="NCBI Taxonomy" id="1131652"/>
    <lineage>
        <taxon>Eukaryota</taxon>
        <taxon>Fungi</taxon>
        <taxon>Dikarya</taxon>
        <taxon>Ascomycota</taxon>
        <taxon>Pezizomycotina</taxon>
        <taxon>Eurotiomycetes</taxon>
        <taxon>Eurotiomycetidae</taxon>
        <taxon>Eurotiales</taxon>
        <taxon>Trichocomaceae</taxon>
        <taxon>Talaromyces</taxon>
        <taxon>Talaromyces sect. Bacilispori</taxon>
    </lineage>
</organism>
<keyword evidence="1" id="KW-0472">Membrane</keyword>
<keyword evidence="1" id="KW-0812">Transmembrane</keyword>
<sequence>MQENVAIAVIIIILFIVLALVGLAIWAAQNHALFFWRRRELDEEEVDYLSADCDKASEEQQTEDIRLTPFFGCSGALPQASAPPQHHLAPEPTLGFELSAHPQQCSSKTSAYSTTQMDMENEACDVHGCLDSVGTL</sequence>
<dbReference type="AlphaFoldDB" id="A0AAD4PV79"/>
<keyword evidence="3" id="KW-1185">Reference proteome</keyword>
<evidence type="ECO:0000256" key="1">
    <source>
        <dbReference type="SAM" id="Phobius"/>
    </source>
</evidence>
<proteinExistence type="predicted"/>
<accession>A0AAD4PV79</accession>
<feature type="transmembrane region" description="Helical" evidence="1">
    <location>
        <begin position="6"/>
        <end position="28"/>
    </location>
</feature>
<gene>
    <name evidence="2" type="ORF">BGW36DRAFT_408179</name>
</gene>
<keyword evidence="1" id="KW-1133">Transmembrane helix</keyword>
<dbReference type="EMBL" id="JAJTJA010000007">
    <property type="protein sequence ID" value="KAH8696245.1"/>
    <property type="molecule type" value="Genomic_DNA"/>
</dbReference>